<evidence type="ECO:0000256" key="6">
    <source>
        <dbReference type="ARBA" id="ARBA00022840"/>
    </source>
</evidence>
<evidence type="ECO:0000313" key="10">
    <source>
        <dbReference type="EMBL" id="GAA1963722.1"/>
    </source>
</evidence>
<name>A0ABP5CGK4_9ACTN</name>
<dbReference type="InterPro" id="IPR011009">
    <property type="entry name" value="Kinase-like_dom_sf"/>
</dbReference>
<dbReference type="PROSITE" id="PS00107">
    <property type="entry name" value="PROTEIN_KINASE_ATP"/>
    <property type="match status" value="1"/>
</dbReference>
<dbReference type="PROSITE" id="PS50011">
    <property type="entry name" value="PROTEIN_KINASE_DOM"/>
    <property type="match status" value="1"/>
</dbReference>
<dbReference type="PANTHER" id="PTHR43671">
    <property type="entry name" value="SERINE/THREONINE-PROTEIN KINASE NEK"/>
    <property type="match status" value="1"/>
</dbReference>
<keyword evidence="3" id="KW-0808">Transferase</keyword>
<dbReference type="SUPFAM" id="SSF56112">
    <property type="entry name" value="Protein kinase-like (PK-like)"/>
    <property type="match status" value="1"/>
</dbReference>
<dbReference type="Proteomes" id="UP001499854">
    <property type="component" value="Unassembled WGS sequence"/>
</dbReference>
<evidence type="ECO:0000259" key="9">
    <source>
        <dbReference type="PROSITE" id="PS50011"/>
    </source>
</evidence>
<keyword evidence="6 7" id="KW-0067">ATP-binding</keyword>
<keyword evidence="4 7" id="KW-0547">Nucleotide-binding</keyword>
<dbReference type="InterPro" id="IPR000719">
    <property type="entry name" value="Prot_kinase_dom"/>
</dbReference>
<feature type="domain" description="Protein kinase" evidence="9">
    <location>
        <begin position="15"/>
        <end position="278"/>
    </location>
</feature>
<keyword evidence="11" id="KW-1185">Reference proteome</keyword>
<feature type="compositionally biased region" description="Gly residues" evidence="8">
    <location>
        <begin position="449"/>
        <end position="468"/>
    </location>
</feature>
<gene>
    <name evidence="10" type="ORF">GCM10009838_21070</name>
</gene>
<keyword evidence="5" id="KW-0418">Kinase</keyword>
<feature type="compositionally biased region" description="Low complexity" evidence="8">
    <location>
        <begin position="346"/>
        <end position="367"/>
    </location>
</feature>
<reference evidence="11" key="1">
    <citation type="journal article" date="2019" name="Int. J. Syst. Evol. Microbiol.">
        <title>The Global Catalogue of Microorganisms (GCM) 10K type strain sequencing project: providing services to taxonomists for standard genome sequencing and annotation.</title>
        <authorList>
            <consortium name="The Broad Institute Genomics Platform"/>
            <consortium name="The Broad Institute Genome Sequencing Center for Infectious Disease"/>
            <person name="Wu L."/>
            <person name="Ma J."/>
        </authorList>
    </citation>
    <scope>NUCLEOTIDE SEQUENCE [LARGE SCALE GENOMIC DNA]</scope>
    <source>
        <strain evidence="11">JCM 16013</strain>
    </source>
</reference>
<comment type="caution">
    <text evidence="10">The sequence shown here is derived from an EMBL/GenBank/DDBJ whole genome shotgun (WGS) entry which is preliminary data.</text>
</comment>
<sequence length="625" mass="64236">MEPLRPADPRRISSYEILNRLGAGGMGQVYLGRSPSGRRVAVKVIRGELTSDPTFRERFRREVTAMRQVSGFFTAPVVDADPDGDPAWLATAYVPGPSLSDAVKQRGPMPQQDALVLGAGLAEALIAIHREGLTHRDLKPANVLLADDGPRVIDFGLAVTAQSSTVTQAGTVVGTPSFMSPEQVSGQPVGPSSDVWSLGAVLLWAATGRQPFGEGGTMEMMFRVVNGEPDLSGLSGTLLQLVSACMTKEPGARPTPERILEVLSEGAGVEATAAMGWIPPQAAPTMPGTPTSQPQVVSQPTPPHSMPSVPSMPSMPMTGPGQSGAAPQFEQSLPLPQGPHTPPHSMPSVPSVPSVPSMQVPPQQMGGPLSGPPSNPSNPSLPTYQGAPPTQAAPVANPWASPPSPPYGVQQGTFAPPPKKNRNGLIAAVGGVVTVALVGGGIALFASGGGSGGSSGGTSGGTLGGTGGIDQSAIPADFPLSSLLTDDDASQYLKTSATAGTPVDNTSDDPATYDKAWSTSTGAELRIQASNYKKDATQAVGAFLGNTSTLATEAKFEDQGKLGNSDKTEIQVDTDASSGLQHCRIEMIRGGLDITVRFTEEGSAAGAHTDVVNLAKLVAGRLPKR</sequence>
<dbReference type="SMART" id="SM00220">
    <property type="entry name" value="S_TKc"/>
    <property type="match status" value="1"/>
</dbReference>
<evidence type="ECO:0000256" key="8">
    <source>
        <dbReference type="SAM" id="MobiDB-lite"/>
    </source>
</evidence>
<protein>
    <recommendedName>
        <fullName evidence="2">non-specific serine/threonine protein kinase</fullName>
        <ecNumber evidence="2">2.7.11.1</ecNumber>
    </recommendedName>
</protein>
<evidence type="ECO:0000256" key="7">
    <source>
        <dbReference type="PROSITE-ProRule" id="PRU10141"/>
    </source>
</evidence>
<dbReference type="Gene3D" id="3.30.200.20">
    <property type="entry name" value="Phosphorylase Kinase, domain 1"/>
    <property type="match status" value="1"/>
</dbReference>
<accession>A0ABP5CGK4</accession>
<dbReference type="PANTHER" id="PTHR43671:SF13">
    <property type="entry name" value="SERINE_THREONINE-PROTEIN KINASE NEK2"/>
    <property type="match status" value="1"/>
</dbReference>
<dbReference type="InterPro" id="IPR008271">
    <property type="entry name" value="Ser/Thr_kinase_AS"/>
</dbReference>
<proteinExistence type="inferred from homology"/>
<dbReference type="RefSeq" id="WP_344656764.1">
    <property type="nucleotide sequence ID" value="NZ_BAAAQM010000009.1"/>
</dbReference>
<feature type="region of interest" description="Disordered" evidence="8">
    <location>
        <begin position="449"/>
        <end position="470"/>
    </location>
</feature>
<evidence type="ECO:0000256" key="5">
    <source>
        <dbReference type="ARBA" id="ARBA00022777"/>
    </source>
</evidence>
<dbReference type="InterPro" id="IPR017441">
    <property type="entry name" value="Protein_kinase_ATP_BS"/>
</dbReference>
<feature type="compositionally biased region" description="Pro residues" evidence="8">
    <location>
        <begin position="336"/>
        <end position="345"/>
    </location>
</feature>
<feature type="compositionally biased region" description="Low complexity" evidence="8">
    <location>
        <begin position="289"/>
        <end position="299"/>
    </location>
</feature>
<evidence type="ECO:0000256" key="3">
    <source>
        <dbReference type="ARBA" id="ARBA00022679"/>
    </source>
</evidence>
<organism evidence="10 11">
    <name type="scientific">Catenulispora subtropica</name>
    <dbReference type="NCBI Taxonomy" id="450798"/>
    <lineage>
        <taxon>Bacteria</taxon>
        <taxon>Bacillati</taxon>
        <taxon>Actinomycetota</taxon>
        <taxon>Actinomycetes</taxon>
        <taxon>Catenulisporales</taxon>
        <taxon>Catenulisporaceae</taxon>
        <taxon>Catenulispora</taxon>
    </lineage>
</organism>
<dbReference type="CDD" id="cd14014">
    <property type="entry name" value="STKc_PknB_like"/>
    <property type="match status" value="1"/>
</dbReference>
<dbReference type="PROSITE" id="PS00108">
    <property type="entry name" value="PROTEIN_KINASE_ST"/>
    <property type="match status" value="1"/>
</dbReference>
<dbReference type="InterPro" id="IPR050660">
    <property type="entry name" value="NEK_Ser/Thr_kinase"/>
</dbReference>
<evidence type="ECO:0000256" key="4">
    <source>
        <dbReference type="ARBA" id="ARBA00022741"/>
    </source>
</evidence>
<evidence type="ECO:0000256" key="1">
    <source>
        <dbReference type="ARBA" id="ARBA00010886"/>
    </source>
</evidence>
<dbReference type="Gene3D" id="1.10.510.10">
    <property type="entry name" value="Transferase(Phosphotransferase) domain 1"/>
    <property type="match status" value="1"/>
</dbReference>
<feature type="binding site" evidence="7">
    <location>
        <position position="43"/>
    </location>
    <ligand>
        <name>ATP</name>
        <dbReference type="ChEBI" id="CHEBI:30616"/>
    </ligand>
</feature>
<comment type="similarity">
    <text evidence="1">Belongs to the protein kinase superfamily. NEK Ser/Thr protein kinase family. NIMA subfamily.</text>
</comment>
<dbReference type="EMBL" id="BAAAQM010000009">
    <property type="protein sequence ID" value="GAA1963722.1"/>
    <property type="molecule type" value="Genomic_DNA"/>
</dbReference>
<feature type="compositionally biased region" description="Low complexity" evidence="8">
    <location>
        <begin position="306"/>
        <end position="320"/>
    </location>
</feature>
<dbReference type="EC" id="2.7.11.1" evidence="2"/>
<evidence type="ECO:0000256" key="2">
    <source>
        <dbReference type="ARBA" id="ARBA00012513"/>
    </source>
</evidence>
<dbReference type="Pfam" id="PF00069">
    <property type="entry name" value="Pkinase"/>
    <property type="match status" value="1"/>
</dbReference>
<evidence type="ECO:0000313" key="11">
    <source>
        <dbReference type="Proteomes" id="UP001499854"/>
    </source>
</evidence>
<feature type="region of interest" description="Disordered" evidence="8">
    <location>
        <begin position="279"/>
        <end position="418"/>
    </location>
</feature>